<feature type="region of interest" description="Disordered" evidence="2">
    <location>
        <begin position="656"/>
        <end position="678"/>
    </location>
</feature>
<evidence type="ECO:0000313" key="4">
    <source>
        <dbReference type="Proteomes" id="UP000009168"/>
    </source>
</evidence>
<dbReference type="InParanoid" id="Q237A2"/>
<feature type="region of interest" description="Disordered" evidence="2">
    <location>
        <begin position="721"/>
        <end position="769"/>
    </location>
</feature>
<dbReference type="KEGG" id="tet:TTHERM_00083470"/>
<reference evidence="4" key="1">
    <citation type="journal article" date="2006" name="PLoS Biol.">
        <title>Macronuclear genome sequence of the ciliate Tetrahymena thermophila, a model eukaryote.</title>
        <authorList>
            <person name="Eisen J.A."/>
            <person name="Coyne R.S."/>
            <person name="Wu M."/>
            <person name="Wu D."/>
            <person name="Thiagarajan M."/>
            <person name="Wortman J.R."/>
            <person name="Badger J.H."/>
            <person name="Ren Q."/>
            <person name="Amedeo P."/>
            <person name="Jones K.M."/>
            <person name="Tallon L.J."/>
            <person name="Delcher A.L."/>
            <person name="Salzberg S.L."/>
            <person name="Silva J.C."/>
            <person name="Haas B.J."/>
            <person name="Majoros W.H."/>
            <person name="Farzad M."/>
            <person name="Carlton J.M."/>
            <person name="Smith R.K. Jr."/>
            <person name="Garg J."/>
            <person name="Pearlman R.E."/>
            <person name="Karrer K.M."/>
            <person name="Sun L."/>
            <person name="Manning G."/>
            <person name="Elde N.C."/>
            <person name="Turkewitz A.P."/>
            <person name="Asai D.J."/>
            <person name="Wilkes D.E."/>
            <person name="Wang Y."/>
            <person name="Cai H."/>
            <person name="Collins K."/>
            <person name="Stewart B.A."/>
            <person name="Lee S.R."/>
            <person name="Wilamowska K."/>
            <person name="Weinberg Z."/>
            <person name="Ruzzo W.L."/>
            <person name="Wloga D."/>
            <person name="Gaertig J."/>
            <person name="Frankel J."/>
            <person name="Tsao C.-C."/>
            <person name="Gorovsky M.A."/>
            <person name="Keeling P.J."/>
            <person name="Waller R.F."/>
            <person name="Patron N.J."/>
            <person name="Cherry J.M."/>
            <person name="Stover N.A."/>
            <person name="Krieger C.J."/>
            <person name="del Toro C."/>
            <person name="Ryder H.F."/>
            <person name="Williamson S.C."/>
            <person name="Barbeau R.A."/>
            <person name="Hamilton E.P."/>
            <person name="Orias E."/>
        </authorList>
    </citation>
    <scope>NUCLEOTIDE SEQUENCE [LARGE SCALE GENOMIC DNA]</scope>
    <source>
        <strain evidence="4">SB210</strain>
    </source>
</reference>
<dbReference type="AlphaFoldDB" id="Q237A2"/>
<keyword evidence="4" id="KW-1185">Reference proteome</keyword>
<feature type="compositionally biased region" description="Polar residues" evidence="2">
    <location>
        <begin position="742"/>
        <end position="758"/>
    </location>
</feature>
<proteinExistence type="predicted"/>
<evidence type="ECO:0000256" key="1">
    <source>
        <dbReference type="SAM" id="Coils"/>
    </source>
</evidence>
<dbReference type="RefSeq" id="XP_001012593.2">
    <property type="nucleotide sequence ID" value="XM_001012593.2"/>
</dbReference>
<organism evidence="3 4">
    <name type="scientific">Tetrahymena thermophila (strain SB210)</name>
    <dbReference type="NCBI Taxonomy" id="312017"/>
    <lineage>
        <taxon>Eukaryota</taxon>
        <taxon>Sar</taxon>
        <taxon>Alveolata</taxon>
        <taxon>Ciliophora</taxon>
        <taxon>Intramacronucleata</taxon>
        <taxon>Oligohymenophorea</taxon>
        <taxon>Hymenostomatida</taxon>
        <taxon>Tetrahymenina</taxon>
        <taxon>Tetrahymenidae</taxon>
        <taxon>Tetrahymena</taxon>
    </lineage>
</organism>
<evidence type="ECO:0008006" key="5">
    <source>
        <dbReference type="Google" id="ProtNLM"/>
    </source>
</evidence>
<dbReference type="PANTHER" id="PTHR40515">
    <property type="entry name" value="CILIA- AND FLAGELLA-ASSOCIATED PROTEIN 157"/>
    <property type="match status" value="1"/>
</dbReference>
<dbReference type="OrthoDB" id="302339at2759"/>
<dbReference type="HOGENOM" id="CLU_592510_0_0_1"/>
<feature type="compositionally biased region" description="Polar residues" evidence="2">
    <location>
        <begin position="663"/>
        <end position="678"/>
    </location>
</feature>
<name>Q237A2_TETTS</name>
<protein>
    <recommendedName>
        <fullName evidence="5">Myosin heavy chain</fullName>
    </recommendedName>
</protein>
<sequence length="769" mass="89829">MFSFIEDSSIYNTPPKFQAKDKQKISKVSPDCVSFCGDSDNKFIFDVDDFHKDDLEQYQQKDFDFQSKIQQDVDDKIKGIRNILGKLGTSLDRLRGEVDSMIHPDFMAKKIFNQQLSSNLFNGNNNENYEKENQESHITTAVYHTVPLNVLFAQKQIERSCTKSCSKIKSQIKKYQNNQQLQSYKTLLKEITFNESNKKISDENQLSTKEQYNINARRKLDFDFLSDEQYSEVESPKSLDESEMEKIENNFAQQMNEKEEQNNNQNPRKIFVKDISKENNSETKDQFIGQQYQINQKQYYSVFALVEMSMSDSEIEEGLKKVSLAHEGYSIPTSGFKQDIEKFYDDIHTNIEELNQKLIGLFKKKEDDLCNMYKREMTKAQKRLRELQECTSEQELNKRKIEKKEKLQRERQKFLETSIYFSNQCKEFKNTLTKVVNTTKDLEAEINFLNEQIVFADRHNQKLQNELEQLKDEIHKFDPNAKLDNLEDVLSLPPKQKLFGEQDDFKNQSSIQQNNKQSQNIANNNSISVNQNNNNNSVQGNNQTSIMTNEQQQQQLQGSIMLQNNTGFNASRIQGVGKYVSPYSKRQIMKPGGNIDQTDLEKAKQELKRQKEINEKLTEFLNDPCFQETEFEKIFMECVLSVKQKKLQQTQANKLPYVKNKDQPSNQDVTNPSGFKTADSTLDFTTISELDFNEFNKRQILEEFLSKEEIKKYLYTLIFSNNNNSNPPTSKSKPQQKENSSRKAPQNKQSNQPNNFEEGNNMLLDELKK</sequence>
<dbReference type="EMBL" id="GG662749">
    <property type="protein sequence ID" value="EAR92348.2"/>
    <property type="molecule type" value="Genomic_DNA"/>
</dbReference>
<gene>
    <name evidence="3" type="ORF">TTHERM_00083470</name>
</gene>
<evidence type="ECO:0000313" key="3">
    <source>
        <dbReference type="EMBL" id="EAR92348.2"/>
    </source>
</evidence>
<dbReference type="eggNOG" id="ENOG502SU0G">
    <property type="taxonomic scope" value="Eukaryota"/>
</dbReference>
<accession>Q237A2</accession>
<dbReference type="GeneID" id="7839337"/>
<feature type="coiled-coil region" evidence="1">
    <location>
        <begin position="370"/>
        <end position="480"/>
    </location>
</feature>
<dbReference type="Proteomes" id="UP000009168">
    <property type="component" value="Unassembled WGS sequence"/>
</dbReference>
<feature type="compositionally biased region" description="Low complexity" evidence="2">
    <location>
        <begin position="721"/>
        <end position="733"/>
    </location>
</feature>
<evidence type="ECO:0000256" key="2">
    <source>
        <dbReference type="SAM" id="MobiDB-lite"/>
    </source>
</evidence>
<keyword evidence="1" id="KW-0175">Coiled coil</keyword>
<dbReference type="PANTHER" id="PTHR40515:SF1">
    <property type="entry name" value="CILIA- AND FLAGELLA-ASSOCIATED PROTEIN 157"/>
    <property type="match status" value="1"/>
</dbReference>